<dbReference type="InterPro" id="IPR003593">
    <property type="entry name" value="AAA+_ATPase"/>
</dbReference>
<dbReference type="GO" id="GO:0016887">
    <property type="term" value="F:ATP hydrolysis activity"/>
    <property type="evidence" value="ECO:0007669"/>
    <property type="project" value="InterPro"/>
</dbReference>
<reference evidence="5 6" key="1">
    <citation type="submission" date="2019-05" db="EMBL/GenBank/DDBJ databases">
        <title>The Complete Genome Sequence of the n-alkane-degrading Desulfoglaeba alkanexedens ALDC reveals multiple alkylsuccinate synthase gene clusters.</title>
        <authorList>
            <person name="Callaghan A.V."/>
            <person name="Davidova I.A."/>
            <person name="Duncan K.E."/>
            <person name="Morris B."/>
            <person name="McInerney M.J."/>
        </authorList>
    </citation>
    <scope>NUCLEOTIDE SEQUENCE [LARGE SCALE GENOMIC DNA]</scope>
    <source>
        <strain evidence="5 6">ALDC</strain>
    </source>
</reference>
<evidence type="ECO:0000313" key="6">
    <source>
        <dbReference type="Proteomes" id="UP000298602"/>
    </source>
</evidence>
<dbReference type="InterPro" id="IPR027417">
    <property type="entry name" value="P-loop_NTPase"/>
</dbReference>
<accession>A0A4P8L0Z6</accession>
<dbReference type="InterPro" id="IPR003439">
    <property type="entry name" value="ABC_transporter-like_ATP-bd"/>
</dbReference>
<evidence type="ECO:0000256" key="3">
    <source>
        <dbReference type="ARBA" id="ARBA00022840"/>
    </source>
</evidence>
<keyword evidence="2" id="KW-0547">Nucleotide-binding</keyword>
<dbReference type="PANTHER" id="PTHR42798">
    <property type="entry name" value="LIPOPROTEIN-RELEASING SYSTEM ATP-BINDING PROTEIN LOLD"/>
    <property type="match status" value="1"/>
</dbReference>
<dbReference type="OrthoDB" id="9809450at2"/>
<feature type="domain" description="ABC transporter" evidence="4">
    <location>
        <begin position="5"/>
        <end position="229"/>
    </location>
</feature>
<comment type="similarity">
    <text evidence="1">Belongs to the ABC transporter superfamily.</text>
</comment>
<gene>
    <name evidence="5" type="primary">phnL</name>
    <name evidence="5" type="ORF">FDQ92_02805</name>
</gene>
<evidence type="ECO:0000256" key="1">
    <source>
        <dbReference type="ARBA" id="ARBA00005417"/>
    </source>
</evidence>
<dbReference type="PANTHER" id="PTHR42798:SF7">
    <property type="entry name" value="ALPHA-D-RIBOSE 1-METHYLPHOSPHONATE 5-TRIPHOSPHATE SYNTHASE SUBUNIT PHNL"/>
    <property type="match status" value="1"/>
</dbReference>
<dbReference type="AlphaFoldDB" id="A0A4P8L0Z6"/>
<dbReference type="PROSITE" id="PS50893">
    <property type="entry name" value="ABC_TRANSPORTER_2"/>
    <property type="match status" value="1"/>
</dbReference>
<dbReference type="RefSeq" id="WP_137423182.1">
    <property type="nucleotide sequence ID" value="NZ_CP040098.1"/>
</dbReference>
<dbReference type="InterPro" id="IPR017871">
    <property type="entry name" value="ABC_transporter-like_CS"/>
</dbReference>
<dbReference type="Pfam" id="PF00005">
    <property type="entry name" value="ABC_tran"/>
    <property type="match status" value="1"/>
</dbReference>
<keyword evidence="3" id="KW-0067">ATP-binding</keyword>
<proteinExistence type="inferred from homology"/>
<dbReference type="SUPFAM" id="SSF52540">
    <property type="entry name" value="P-loop containing nucleoside triphosphate hydrolases"/>
    <property type="match status" value="1"/>
</dbReference>
<evidence type="ECO:0000256" key="2">
    <source>
        <dbReference type="ARBA" id="ARBA00022741"/>
    </source>
</evidence>
<dbReference type="Gene3D" id="3.40.50.300">
    <property type="entry name" value="P-loop containing nucleotide triphosphate hydrolases"/>
    <property type="match status" value="1"/>
</dbReference>
<organism evidence="5 6">
    <name type="scientific">Desulfoglaeba alkanexedens ALDC</name>
    <dbReference type="NCBI Taxonomy" id="980445"/>
    <lineage>
        <taxon>Bacteria</taxon>
        <taxon>Pseudomonadati</taxon>
        <taxon>Thermodesulfobacteriota</taxon>
        <taxon>Syntrophobacteria</taxon>
        <taxon>Syntrophobacterales</taxon>
        <taxon>Syntrophobacteraceae</taxon>
        <taxon>Desulfoglaeba</taxon>
    </lineage>
</organism>
<keyword evidence="6" id="KW-1185">Reference proteome</keyword>
<dbReference type="PROSITE" id="PS00211">
    <property type="entry name" value="ABC_TRANSPORTER_1"/>
    <property type="match status" value="1"/>
</dbReference>
<dbReference type="GO" id="GO:0005524">
    <property type="term" value="F:ATP binding"/>
    <property type="evidence" value="ECO:0007669"/>
    <property type="project" value="UniProtKB-KW"/>
</dbReference>
<dbReference type="InterPro" id="IPR012701">
    <property type="entry name" value="CP_lyase_PhnL"/>
</dbReference>
<name>A0A4P8L0Z6_9BACT</name>
<dbReference type="GO" id="GO:0016829">
    <property type="term" value="F:lyase activity"/>
    <property type="evidence" value="ECO:0007669"/>
    <property type="project" value="UniProtKB-KW"/>
</dbReference>
<evidence type="ECO:0000313" key="5">
    <source>
        <dbReference type="EMBL" id="QCQ21213.1"/>
    </source>
</evidence>
<dbReference type="NCBIfam" id="TIGR02324">
    <property type="entry name" value="CP_lyasePhnL"/>
    <property type="match status" value="1"/>
</dbReference>
<evidence type="ECO:0000259" key="4">
    <source>
        <dbReference type="PROSITE" id="PS50893"/>
    </source>
</evidence>
<sequence>MAWAIDVKGVHKSFVLHLQGGVRIPVLQGFDLAVAPGESVALTGPSGAGKSTVLRLLYGNYAAERGRLAVLHGTAMVDVAAAAPLQILELRRWTLGYVSQFLRVIPRVPAWDVVAEPLLRRGMAEAEARRRAAAVLERLNIPRRLWTLAPMTFSGGEQQRINIARVFACDYPLLLLDEPTASLDPANRDTVVAMITEARSRGAAVVGIYHDDRVREAVADRTIFLEKTS</sequence>
<reference evidence="5 6" key="2">
    <citation type="submission" date="2019-05" db="EMBL/GenBank/DDBJ databases">
        <authorList>
            <person name="Suflita J.M."/>
            <person name="Marks C.R."/>
        </authorList>
    </citation>
    <scope>NUCLEOTIDE SEQUENCE [LARGE SCALE GENOMIC DNA]</scope>
    <source>
        <strain evidence="5 6">ALDC</strain>
    </source>
</reference>
<dbReference type="SMART" id="SM00382">
    <property type="entry name" value="AAA"/>
    <property type="match status" value="1"/>
</dbReference>
<dbReference type="EMBL" id="CP040098">
    <property type="protein sequence ID" value="QCQ21213.1"/>
    <property type="molecule type" value="Genomic_DNA"/>
</dbReference>
<dbReference type="Proteomes" id="UP000298602">
    <property type="component" value="Chromosome"/>
</dbReference>
<protein>
    <submittedName>
        <fullName evidence="5">Phosphonate C-P lyase system protein PhnL</fullName>
    </submittedName>
</protein>
<dbReference type="KEGG" id="dax:FDQ92_02805"/>
<keyword evidence="5" id="KW-0456">Lyase</keyword>